<organism evidence="3 4">
    <name type="scientific">Rhodonellum psychrophilum GCM71 = DSM 17998</name>
    <dbReference type="NCBI Taxonomy" id="1123057"/>
    <lineage>
        <taxon>Bacteria</taxon>
        <taxon>Pseudomonadati</taxon>
        <taxon>Bacteroidota</taxon>
        <taxon>Cytophagia</taxon>
        <taxon>Cytophagales</taxon>
        <taxon>Cytophagaceae</taxon>
        <taxon>Rhodonellum</taxon>
    </lineage>
</organism>
<dbReference type="eggNOG" id="ENOG5033018">
    <property type="taxonomic scope" value="Bacteria"/>
</dbReference>
<reference evidence="3 4" key="1">
    <citation type="journal article" date="2013" name="Genome Announc.">
        <title>Draft Genome Sequence of the Psychrophilic and Alkaliphilic Rhodonellum psychrophilum Strain GCM71T.</title>
        <authorList>
            <person name="Hauptmann A.L."/>
            <person name="Glaring M.A."/>
            <person name="Hallin P.F."/>
            <person name="Prieme A."/>
            <person name="Stougaard P."/>
        </authorList>
    </citation>
    <scope>NUCLEOTIDE SEQUENCE [LARGE SCALE GENOMIC DNA]</scope>
    <source>
        <strain evidence="3 4">GCM71</strain>
    </source>
</reference>
<evidence type="ECO:0000313" key="4">
    <source>
        <dbReference type="Proteomes" id="UP000016843"/>
    </source>
</evidence>
<name>U5BRR9_9BACT</name>
<keyword evidence="1" id="KW-0472">Membrane</keyword>
<protein>
    <submittedName>
        <fullName evidence="3">Uncharacterized protein</fullName>
    </submittedName>
</protein>
<dbReference type="RefSeq" id="WP_022582376.1">
    <property type="nucleotide sequence ID" value="NZ_AWXR01000089.1"/>
</dbReference>
<gene>
    <name evidence="3" type="ORF">P872_12740</name>
</gene>
<evidence type="ECO:0000256" key="1">
    <source>
        <dbReference type="SAM" id="Phobius"/>
    </source>
</evidence>
<keyword evidence="2" id="KW-0732">Signal</keyword>
<keyword evidence="4" id="KW-1185">Reference proteome</keyword>
<dbReference type="EMBL" id="AWXR01000089">
    <property type="protein sequence ID" value="ERM80588.1"/>
    <property type="molecule type" value="Genomic_DNA"/>
</dbReference>
<dbReference type="PROSITE" id="PS51257">
    <property type="entry name" value="PROKAR_LIPOPROTEIN"/>
    <property type="match status" value="1"/>
</dbReference>
<feature type="chain" id="PRO_5004657964" evidence="2">
    <location>
        <begin position="25"/>
        <end position="89"/>
    </location>
</feature>
<dbReference type="AlphaFoldDB" id="U5BRR9"/>
<evidence type="ECO:0000313" key="3">
    <source>
        <dbReference type="EMBL" id="ERM80588.1"/>
    </source>
</evidence>
<feature type="signal peptide" evidence="2">
    <location>
        <begin position="1"/>
        <end position="24"/>
    </location>
</feature>
<proteinExistence type="predicted"/>
<accession>U5BRR9</accession>
<evidence type="ECO:0000256" key="2">
    <source>
        <dbReference type="SAM" id="SignalP"/>
    </source>
</evidence>
<dbReference type="Proteomes" id="UP000016843">
    <property type="component" value="Unassembled WGS sequence"/>
</dbReference>
<keyword evidence="1" id="KW-1133">Transmembrane helix</keyword>
<keyword evidence="1" id="KW-0812">Transmembrane</keyword>
<comment type="caution">
    <text evidence="3">The sequence shown here is derived from an EMBL/GenBank/DDBJ whole genome shotgun (WGS) entry which is preliminary data.</text>
</comment>
<sequence length="89" mass="9887">MMRTHLKTILITIALFGYASVSLACEVCKANQPKMLENITHGQGPQGNVDYLITWSAAVLVVFTLIFSIKYLVKPKEDTPGHIKNIVLE</sequence>
<feature type="transmembrane region" description="Helical" evidence="1">
    <location>
        <begin position="52"/>
        <end position="73"/>
    </location>
</feature>